<sequence length="125" mass="14236">MVVYVGESQRKENMNVIVQAKDLKVTRALREFIERQAGKLKKLQGLKVSKVEVYLEKGAAKGTDKRVSIKYKVEIPGKNIWVEISGYDFYDAAVDATRAVLRKLRKNKEKRLDHQRSHGSGVSFA</sequence>
<dbReference type="EMBL" id="VSSQ01009996">
    <property type="protein sequence ID" value="MPM43152.1"/>
    <property type="molecule type" value="Genomic_DNA"/>
</dbReference>
<organism evidence="2">
    <name type="scientific">bioreactor metagenome</name>
    <dbReference type="NCBI Taxonomy" id="1076179"/>
    <lineage>
        <taxon>unclassified sequences</taxon>
        <taxon>metagenomes</taxon>
        <taxon>ecological metagenomes</taxon>
    </lineage>
</organism>
<dbReference type="NCBIfam" id="TIGR00741">
    <property type="entry name" value="yfiA"/>
    <property type="match status" value="1"/>
</dbReference>
<dbReference type="InterPro" id="IPR003489">
    <property type="entry name" value="RHF/RaiA"/>
</dbReference>
<evidence type="ECO:0000313" key="2">
    <source>
        <dbReference type="EMBL" id="MPM43152.1"/>
    </source>
</evidence>
<accession>A0A644ZQL1</accession>
<dbReference type="SUPFAM" id="SSF69754">
    <property type="entry name" value="Ribosome binding protein Y (YfiA homologue)"/>
    <property type="match status" value="1"/>
</dbReference>
<gene>
    <name evidence="2" type="ORF">SDC9_89825</name>
</gene>
<dbReference type="Pfam" id="PF02482">
    <property type="entry name" value="Ribosomal_S30AE"/>
    <property type="match status" value="1"/>
</dbReference>
<dbReference type="GO" id="GO:0022627">
    <property type="term" value="C:cytosolic small ribosomal subunit"/>
    <property type="evidence" value="ECO:0007669"/>
    <property type="project" value="TreeGrafter"/>
</dbReference>
<dbReference type="InterPro" id="IPR036567">
    <property type="entry name" value="RHF-like"/>
</dbReference>
<protein>
    <recommendedName>
        <fullName evidence="3">Ribosome hibernation promotion factor</fullName>
    </recommendedName>
</protein>
<dbReference type="PANTHER" id="PTHR33231:SF1">
    <property type="entry name" value="30S RIBOSOMAL PROTEIN"/>
    <property type="match status" value="1"/>
</dbReference>
<dbReference type="InterPro" id="IPR050574">
    <property type="entry name" value="HPF/YfiA_ribosome-assoc"/>
</dbReference>
<dbReference type="PANTHER" id="PTHR33231">
    <property type="entry name" value="30S RIBOSOMAL PROTEIN"/>
    <property type="match status" value="1"/>
</dbReference>
<dbReference type="Gene3D" id="3.30.160.100">
    <property type="entry name" value="Ribosome hibernation promotion factor-like"/>
    <property type="match status" value="1"/>
</dbReference>
<reference evidence="2" key="1">
    <citation type="submission" date="2019-08" db="EMBL/GenBank/DDBJ databases">
        <authorList>
            <person name="Kucharzyk K."/>
            <person name="Murdoch R.W."/>
            <person name="Higgins S."/>
            <person name="Loffler F."/>
        </authorList>
    </citation>
    <scope>NUCLEOTIDE SEQUENCE</scope>
</reference>
<proteinExistence type="predicted"/>
<evidence type="ECO:0008006" key="3">
    <source>
        <dbReference type="Google" id="ProtNLM"/>
    </source>
</evidence>
<dbReference type="GO" id="GO:0045900">
    <property type="term" value="P:negative regulation of translational elongation"/>
    <property type="evidence" value="ECO:0007669"/>
    <property type="project" value="TreeGrafter"/>
</dbReference>
<dbReference type="AlphaFoldDB" id="A0A644ZQL1"/>
<evidence type="ECO:0000256" key="1">
    <source>
        <dbReference type="ARBA" id="ARBA00022845"/>
    </source>
</evidence>
<comment type="caution">
    <text evidence="2">The sequence shown here is derived from an EMBL/GenBank/DDBJ whole genome shotgun (WGS) entry which is preliminary data.</text>
</comment>
<keyword evidence="1" id="KW-0810">Translation regulation</keyword>
<dbReference type="GO" id="GO:0043024">
    <property type="term" value="F:ribosomal small subunit binding"/>
    <property type="evidence" value="ECO:0007669"/>
    <property type="project" value="TreeGrafter"/>
</dbReference>
<name>A0A644ZQL1_9ZZZZ</name>